<keyword evidence="3" id="KW-1185">Reference proteome</keyword>
<feature type="domain" description="PilZ" evidence="1">
    <location>
        <begin position="5"/>
        <end position="108"/>
    </location>
</feature>
<dbReference type="Pfam" id="PF07238">
    <property type="entry name" value="PilZ"/>
    <property type="match status" value="1"/>
</dbReference>
<dbReference type="EMBL" id="JALJXV010000010">
    <property type="protein sequence ID" value="MCP1676594.1"/>
    <property type="molecule type" value="Genomic_DNA"/>
</dbReference>
<name>A0AAE3KD91_9GAMM</name>
<organism evidence="2 3">
    <name type="scientific">Natronocella acetinitrilica</name>
    <dbReference type="NCBI Taxonomy" id="414046"/>
    <lineage>
        <taxon>Bacteria</taxon>
        <taxon>Pseudomonadati</taxon>
        <taxon>Pseudomonadota</taxon>
        <taxon>Gammaproteobacteria</taxon>
        <taxon>Chromatiales</taxon>
        <taxon>Ectothiorhodospiraceae</taxon>
        <taxon>Natronocella</taxon>
    </lineage>
</organism>
<dbReference type="Proteomes" id="UP001205843">
    <property type="component" value="Unassembled WGS sequence"/>
</dbReference>
<gene>
    <name evidence="2" type="ORF">J2T57_003765</name>
</gene>
<comment type="caution">
    <text evidence="2">The sequence shown here is derived from an EMBL/GenBank/DDBJ whole genome shotgun (WGS) entry which is preliminary data.</text>
</comment>
<dbReference type="GO" id="GO:0035438">
    <property type="term" value="F:cyclic-di-GMP binding"/>
    <property type="evidence" value="ECO:0007669"/>
    <property type="project" value="InterPro"/>
</dbReference>
<proteinExistence type="predicted"/>
<dbReference type="InterPro" id="IPR009875">
    <property type="entry name" value="PilZ_domain"/>
</dbReference>
<dbReference type="Gene3D" id="2.40.10.220">
    <property type="entry name" value="predicted glycosyltransferase like domains"/>
    <property type="match status" value="1"/>
</dbReference>
<sequence>MSEARRQGREVIDYFVQVLEHDTGHLLGYLVDVTEHGFMLQSHEPLEGDQEQTFRLVLREPLDGADHIEVTARRVWTREKDTAVFVHNGLQFTRLDDETRQRIRSLMERHALEQAGAPAR</sequence>
<evidence type="ECO:0000313" key="3">
    <source>
        <dbReference type="Proteomes" id="UP001205843"/>
    </source>
</evidence>
<dbReference type="SUPFAM" id="SSF141371">
    <property type="entry name" value="PilZ domain-like"/>
    <property type="match status" value="1"/>
</dbReference>
<evidence type="ECO:0000259" key="1">
    <source>
        <dbReference type="Pfam" id="PF07238"/>
    </source>
</evidence>
<dbReference type="RefSeq" id="WP_253483222.1">
    <property type="nucleotide sequence ID" value="NZ_JALJXV010000010.1"/>
</dbReference>
<reference evidence="2" key="1">
    <citation type="submission" date="2022-03" db="EMBL/GenBank/DDBJ databases">
        <title>Genomic Encyclopedia of Type Strains, Phase III (KMG-III): the genomes of soil and plant-associated and newly described type strains.</title>
        <authorList>
            <person name="Whitman W."/>
        </authorList>
    </citation>
    <scope>NUCLEOTIDE SEQUENCE</scope>
    <source>
        <strain evidence="2">ANL 6-2</strain>
    </source>
</reference>
<protein>
    <recommendedName>
        <fullName evidence="1">PilZ domain-containing protein</fullName>
    </recommendedName>
</protein>
<evidence type="ECO:0000313" key="2">
    <source>
        <dbReference type="EMBL" id="MCP1676594.1"/>
    </source>
</evidence>
<dbReference type="AlphaFoldDB" id="A0AAE3KD91"/>
<accession>A0AAE3KD91</accession>